<evidence type="ECO:0000313" key="5">
    <source>
        <dbReference type="EMBL" id="NPD91769.1"/>
    </source>
</evidence>
<evidence type="ECO:0000256" key="3">
    <source>
        <dbReference type="ARBA" id="ARBA00023172"/>
    </source>
</evidence>
<dbReference type="InterPro" id="IPR010998">
    <property type="entry name" value="Integrase_recombinase_N"/>
</dbReference>
<keyword evidence="2" id="KW-0238">DNA-binding</keyword>
<name>A0ABX2ANG8_9BACT</name>
<dbReference type="InterPro" id="IPR002104">
    <property type="entry name" value="Integrase_catalytic"/>
</dbReference>
<dbReference type="CDD" id="cd01185">
    <property type="entry name" value="INTN1_C_like"/>
    <property type="match status" value="1"/>
</dbReference>
<keyword evidence="6" id="KW-1185">Reference proteome</keyword>
<evidence type="ECO:0000256" key="1">
    <source>
        <dbReference type="ARBA" id="ARBA00008857"/>
    </source>
</evidence>
<sequence>MGRLPNKLKQNPRLVQHVMSDGRASLALDFYLGRTEAPVYDDDGNPVLYTKGAMKGKPKYTVRHQRRREALNLYIWVAPRTAQERQQNKSTLQLAEKIRFEREQEMLEDRKGYRLKKEKESNFLRYFEQHRDNEAFTISVRKSYKYSYIRFTEYLAENPIYSKYATILPMDAITPDMVMGFTNYLRKKCTGEGPRKNYHWFKKVIADAVEEELMRKNPCKGIRIVYDTNVMLKEILSPKEIRKLASFRYEGEHREVQRAFIFCCHTGMRYCDVSELTFANIDTDGMVMRFTQKKSAGRSAHAAVVTPLNDELLKLIGTPKGDDPAKEKIFILPHKGTARKHLARWVKLTGITKHITWHCARHSFAVNLLNAGANIKTVSALLGHASIKMTEKYLHVVDALKQKAINSLGKTNFDTEDDKD</sequence>
<dbReference type="Proteomes" id="UP000714420">
    <property type="component" value="Unassembled WGS sequence"/>
</dbReference>
<evidence type="ECO:0000313" key="6">
    <source>
        <dbReference type="Proteomes" id="UP000714420"/>
    </source>
</evidence>
<dbReference type="PROSITE" id="PS51898">
    <property type="entry name" value="TYR_RECOMBINASE"/>
    <property type="match status" value="1"/>
</dbReference>
<reference evidence="5 6" key="1">
    <citation type="submission" date="2020-05" db="EMBL/GenBank/DDBJ databases">
        <title>Distinct polysaccharide utilization as determinants for interspecies competition between intestinal Prevotella spp.</title>
        <authorList>
            <person name="Galvez E.J.C."/>
            <person name="Iljazovic A."/>
            <person name="Strowig T."/>
        </authorList>
    </citation>
    <scope>NUCLEOTIDE SEQUENCE [LARGE SCALE GENOMIC DNA]</scope>
    <source>
        <strain evidence="5 6">PMUR</strain>
    </source>
</reference>
<proteinExistence type="inferred from homology"/>
<evidence type="ECO:0000256" key="2">
    <source>
        <dbReference type="ARBA" id="ARBA00023125"/>
    </source>
</evidence>
<dbReference type="InterPro" id="IPR025269">
    <property type="entry name" value="SAM-like_dom"/>
</dbReference>
<dbReference type="InterPro" id="IPR011010">
    <property type="entry name" value="DNA_brk_join_enz"/>
</dbReference>
<gene>
    <name evidence="5" type="ORF">HPS56_05275</name>
</gene>
<comment type="caution">
    <text evidence="5">The sequence shown here is derived from an EMBL/GenBank/DDBJ whole genome shotgun (WGS) entry which is preliminary data.</text>
</comment>
<feature type="domain" description="Tyr recombinase" evidence="4">
    <location>
        <begin position="231"/>
        <end position="406"/>
    </location>
</feature>
<dbReference type="Pfam" id="PF00589">
    <property type="entry name" value="Phage_integrase"/>
    <property type="match status" value="1"/>
</dbReference>
<organism evidence="5 6">
    <name type="scientific">Xylanibacter muris</name>
    <dbReference type="NCBI Taxonomy" id="2736290"/>
    <lineage>
        <taxon>Bacteria</taxon>
        <taxon>Pseudomonadati</taxon>
        <taxon>Bacteroidota</taxon>
        <taxon>Bacteroidia</taxon>
        <taxon>Bacteroidales</taxon>
        <taxon>Prevotellaceae</taxon>
        <taxon>Xylanibacter</taxon>
    </lineage>
</organism>
<dbReference type="InterPro" id="IPR013762">
    <property type="entry name" value="Integrase-like_cat_sf"/>
</dbReference>
<keyword evidence="3" id="KW-0233">DNA recombination</keyword>
<dbReference type="Pfam" id="PF13102">
    <property type="entry name" value="Phage_int_SAM_5"/>
    <property type="match status" value="1"/>
</dbReference>
<dbReference type="SUPFAM" id="SSF56349">
    <property type="entry name" value="DNA breaking-rejoining enzymes"/>
    <property type="match status" value="1"/>
</dbReference>
<dbReference type="Gene3D" id="1.10.150.130">
    <property type="match status" value="1"/>
</dbReference>
<evidence type="ECO:0000259" key="4">
    <source>
        <dbReference type="PROSITE" id="PS51898"/>
    </source>
</evidence>
<dbReference type="PANTHER" id="PTHR30349:SF64">
    <property type="entry name" value="PROPHAGE INTEGRASE INTD-RELATED"/>
    <property type="match status" value="1"/>
</dbReference>
<dbReference type="PANTHER" id="PTHR30349">
    <property type="entry name" value="PHAGE INTEGRASE-RELATED"/>
    <property type="match status" value="1"/>
</dbReference>
<protein>
    <submittedName>
        <fullName evidence="5">Site-specific integrase</fullName>
    </submittedName>
</protein>
<dbReference type="Gene3D" id="1.10.443.10">
    <property type="entry name" value="Intergrase catalytic core"/>
    <property type="match status" value="1"/>
</dbReference>
<dbReference type="EMBL" id="JABKKF010000003">
    <property type="protein sequence ID" value="NPD91769.1"/>
    <property type="molecule type" value="Genomic_DNA"/>
</dbReference>
<comment type="similarity">
    <text evidence="1">Belongs to the 'phage' integrase family.</text>
</comment>
<dbReference type="InterPro" id="IPR050090">
    <property type="entry name" value="Tyrosine_recombinase_XerCD"/>
</dbReference>
<dbReference type="RefSeq" id="WP_128703462.1">
    <property type="nucleotide sequence ID" value="NZ_CASGMU010000005.1"/>
</dbReference>
<accession>A0ABX2ANG8</accession>